<dbReference type="Pfam" id="PF11920">
    <property type="entry name" value="DUF3438"/>
    <property type="match status" value="1"/>
</dbReference>
<feature type="signal peptide" evidence="1">
    <location>
        <begin position="1"/>
        <end position="27"/>
    </location>
</feature>
<dbReference type="Proteomes" id="UP000000683">
    <property type="component" value="Chromosome"/>
</dbReference>
<name>F5Z6Z4_ALTNA</name>
<protein>
    <recommendedName>
        <fullName evidence="4">TIGR03749 family integrating conjugative element protein</fullName>
    </recommendedName>
</protein>
<keyword evidence="3" id="KW-1185">Reference proteome</keyword>
<sequence length="291" mass="32863">MPYQRNKPASIIVAVLVMLIVARSAFADQLPAVERVVWDKRPIAVHIQRNQERIIHFPDDVRYWLPDSLKRKVSVVAANGVLYIRATESFPATRIRVQGLIDQTIYLLDVTANYSESVSDELVVMKPEAVTNRAKDQTDTRKTEDWRVRLTRYAAQQFYAPERLLRGDSQIKRIPIDTHQSVSLVRGQRVKAHPIAAWQGGGFTITAIKLRNITEQNLHLVFDDGNKHNAIDLAYALRGSWLTAVTQHDFLGASGKETDTTTLYLVSDRPFIESLGVVLHPNDQVKEASDG</sequence>
<reference evidence="2 3" key="1">
    <citation type="journal article" date="2011" name="J. Bacteriol.">
        <title>Complete genome sequence of the polycyclic aromatic hydrocarbon-degrading bacterium Alteromonas sp. strain SN2.</title>
        <authorList>
            <person name="Jin H.M."/>
            <person name="Jeong H."/>
            <person name="Moon E.J."/>
            <person name="Math R.K."/>
            <person name="Lee K."/>
            <person name="Kim H.J."/>
            <person name="Jeon C.O."/>
            <person name="Oh T.K."/>
            <person name="Kim J.F."/>
        </authorList>
    </citation>
    <scope>NUCLEOTIDE SEQUENCE [LARGE SCALE GENOMIC DNA]</scope>
    <source>
        <strain evidence="3">JCM 17741 / KACC 18427 / KCTC 11700BP / SN2</strain>
    </source>
</reference>
<evidence type="ECO:0008006" key="4">
    <source>
        <dbReference type="Google" id="ProtNLM"/>
    </source>
</evidence>
<evidence type="ECO:0000256" key="1">
    <source>
        <dbReference type="SAM" id="SignalP"/>
    </source>
</evidence>
<dbReference type="InterPro" id="IPR021844">
    <property type="entry name" value="Integr_conj_element_PFL4704"/>
</dbReference>
<dbReference type="NCBIfam" id="TIGR03749">
    <property type="entry name" value="conj_TIGR03749"/>
    <property type="match status" value="1"/>
</dbReference>
<organism evidence="2 3">
    <name type="scientific">Alteromonas naphthalenivorans</name>
    <dbReference type="NCBI Taxonomy" id="715451"/>
    <lineage>
        <taxon>Bacteria</taxon>
        <taxon>Pseudomonadati</taxon>
        <taxon>Pseudomonadota</taxon>
        <taxon>Gammaproteobacteria</taxon>
        <taxon>Alteromonadales</taxon>
        <taxon>Alteromonadaceae</taxon>
        <taxon>Alteromonas/Salinimonas group</taxon>
        <taxon>Alteromonas</taxon>
    </lineage>
</organism>
<gene>
    <name evidence="2" type="ordered locus">ambt_20830</name>
</gene>
<keyword evidence="1" id="KW-0732">Signal</keyword>
<dbReference type="RefSeq" id="WP_013786564.1">
    <property type="nucleotide sequence ID" value="NC_015554.1"/>
</dbReference>
<dbReference type="EMBL" id="CP002339">
    <property type="protein sequence ID" value="AEF05657.1"/>
    <property type="molecule type" value="Genomic_DNA"/>
</dbReference>
<dbReference type="eggNOG" id="COG1450">
    <property type="taxonomic scope" value="Bacteria"/>
</dbReference>
<dbReference type="AlphaFoldDB" id="F5Z6Z4"/>
<feature type="chain" id="PRO_5003330363" description="TIGR03749 family integrating conjugative element protein" evidence="1">
    <location>
        <begin position="28"/>
        <end position="291"/>
    </location>
</feature>
<dbReference type="KEGG" id="alt:ambt_20830"/>
<accession>F5Z6Z4</accession>
<dbReference type="HOGENOM" id="CLU_039053_1_0_6"/>
<proteinExistence type="predicted"/>
<dbReference type="OrthoDB" id="7064293at2"/>
<evidence type="ECO:0000313" key="2">
    <source>
        <dbReference type="EMBL" id="AEF05657.1"/>
    </source>
</evidence>
<evidence type="ECO:0000313" key="3">
    <source>
        <dbReference type="Proteomes" id="UP000000683"/>
    </source>
</evidence>